<dbReference type="SUPFAM" id="SSF82866">
    <property type="entry name" value="Multidrug efflux transporter AcrB transmembrane domain"/>
    <property type="match status" value="2"/>
</dbReference>
<dbReference type="Pfam" id="PF00873">
    <property type="entry name" value="ACR_tran"/>
    <property type="match status" value="1"/>
</dbReference>
<dbReference type="PROSITE" id="PS50156">
    <property type="entry name" value="SSD"/>
    <property type="match status" value="1"/>
</dbReference>
<feature type="transmembrane region" description="Helical" evidence="1">
    <location>
        <begin position="359"/>
        <end position="379"/>
    </location>
</feature>
<feature type="transmembrane region" description="Helical" evidence="1">
    <location>
        <begin position="462"/>
        <end position="484"/>
    </location>
</feature>
<feature type="transmembrane region" description="Helical" evidence="1">
    <location>
        <begin position="12"/>
        <end position="32"/>
    </location>
</feature>
<evidence type="ECO:0000259" key="2">
    <source>
        <dbReference type="PROSITE" id="PS50156"/>
    </source>
</evidence>
<dbReference type="SUPFAM" id="SSF82693">
    <property type="entry name" value="Multidrug efflux transporter AcrB pore domain, PN1, PN2, PC1 and PC2 subdomains"/>
    <property type="match status" value="3"/>
</dbReference>
<comment type="caution">
    <text evidence="3">The sequence shown here is derived from an EMBL/GenBank/DDBJ whole genome shotgun (WGS) entry which is preliminary data.</text>
</comment>
<dbReference type="SUPFAM" id="SSF82714">
    <property type="entry name" value="Multidrug efflux transporter AcrB TolC docking domain, DN and DC subdomains"/>
    <property type="match status" value="2"/>
</dbReference>
<dbReference type="EMBL" id="JAAKDE010000001">
    <property type="protein sequence ID" value="MBA2132004.1"/>
    <property type="molecule type" value="Genomic_DNA"/>
</dbReference>
<feature type="transmembrane region" description="Helical" evidence="1">
    <location>
        <begin position="854"/>
        <end position="872"/>
    </location>
</feature>
<keyword evidence="4" id="KW-1185">Reference proteome</keyword>
<dbReference type="PANTHER" id="PTHR32063:SF0">
    <property type="entry name" value="SWARMING MOTILITY PROTEIN SWRC"/>
    <property type="match status" value="1"/>
</dbReference>
<feature type="transmembrane region" description="Helical" evidence="1">
    <location>
        <begin position="884"/>
        <end position="906"/>
    </location>
</feature>
<dbReference type="Gene3D" id="3.30.70.1430">
    <property type="entry name" value="Multidrug efflux transporter AcrB pore domain"/>
    <property type="match status" value="2"/>
</dbReference>
<keyword evidence="1" id="KW-1133">Transmembrane helix</keyword>
<dbReference type="InterPro" id="IPR001036">
    <property type="entry name" value="Acrflvin-R"/>
</dbReference>
<evidence type="ECO:0000256" key="1">
    <source>
        <dbReference type="SAM" id="Phobius"/>
    </source>
</evidence>
<feature type="transmembrane region" description="Helical" evidence="1">
    <location>
        <begin position="336"/>
        <end position="352"/>
    </location>
</feature>
<evidence type="ECO:0000313" key="3">
    <source>
        <dbReference type="EMBL" id="MBA2132004.1"/>
    </source>
</evidence>
<dbReference type="Gene3D" id="3.30.70.1320">
    <property type="entry name" value="Multidrug efflux transporter AcrB pore domain like"/>
    <property type="match status" value="1"/>
</dbReference>
<dbReference type="AlphaFoldDB" id="A0A8J6LL09"/>
<dbReference type="InterPro" id="IPR027463">
    <property type="entry name" value="AcrB_DN_DC_subdom"/>
</dbReference>
<keyword evidence="1" id="KW-0812">Transmembrane</keyword>
<accession>A0A8J6LL09</accession>
<dbReference type="Gene3D" id="1.20.1640.10">
    <property type="entry name" value="Multidrug efflux transporter AcrB transmembrane domain"/>
    <property type="match status" value="2"/>
</dbReference>
<dbReference type="Gene3D" id="3.30.2090.10">
    <property type="entry name" value="Multidrug efflux transporter AcrB TolC docking domain, DN and DC subdomains"/>
    <property type="match status" value="2"/>
</dbReference>
<gene>
    <name evidence="3" type="ORF">G5B42_00300</name>
</gene>
<feature type="transmembrane region" description="Helical" evidence="1">
    <location>
        <begin position="912"/>
        <end position="935"/>
    </location>
</feature>
<dbReference type="Gene3D" id="3.30.70.1440">
    <property type="entry name" value="Multidrug efflux transporter AcrB pore domain"/>
    <property type="match status" value="1"/>
</dbReference>
<protein>
    <submittedName>
        <fullName evidence="3">Efflux RND transporter permease subunit</fullName>
    </submittedName>
</protein>
<dbReference type="InterPro" id="IPR000731">
    <property type="entry name" value="SSD"/>
</dbReference>
<reference evidence="3" key="1">
    <citation type="submission" date="2020-06" db="EMBL/GenBank/DDBJ databases">
        <title>Novel chitinolytic bacterium.</title>
        <authorList>
            <person name="Ungkulpasvich U."/>
            <person name="Kosugi A."/>
            <person name="Uke A."/>
        </authorList>
    </citation>
    <scope>NUCLEOTIDE SEQUENCE</scope>
    <source>
        <strain evidence="3">UUS1-1</strain>
    </source>
</reference>
<keyword evidence="1" id="KW-0472">Membrane</keyword>
<sequence length="1036" mass="112011">MNLPSFAIKRPVTTFMIFLLVLVMGVVSITRINVELLPEMTFPVATVLTTYEGVGPQEIENLVTRPLEGVLATVANIEKITTYSAAGQSVAVLEFGWGTDMDFALLEVREKIDLIKGYLPDGVEDPLVFKFDLSSMLPVISLALSGNTDLVTLKKLADEEIKPALERLAGVASVNVSGGLIPLIKVEVDPIKLHAYGLTLQNITQLLQAENLNLPGGTVQAGNMELIVRTTGEFQRLEQIENLNIPSARGALVKLKDVATISFTYDEVKGYVMFNGQPAVGIAIQKETDANTVNMARRVQRELTRIKHNLPADVDLSIVMNQADFIQFAIDTLQKNAVIGGLLAIAILFVFLRNIPSTLIIGVAIPTSIIATFLVMYLSKLELNMMTLGGLALGVGMLVDNSIVVLENIFRFRDEGYDLREAAVEGSTEVGMAIAASTLTTIVVFLPVVFMSGMTAQFFKEFSLTVTFSLVVSLLVAQTLVPLLSSRFLLIKKKPPAEVAAGQASQKERLGWYKKWLAWSLTHRKTVILAVVFMTVISLVMAFRLGAEFIPNMDQGMIMVQITMPKGTLLRETERVVQQVEGVVFALPEVEMVATTLGGGGISLSGSGMNFSSASSDQAALTIQLVDKKQRSRSADQVAEAIRKQIDQIPGAEIQVQSAFMSFSGGKPVSINLKGPDFTRLGAIAEDLVKIIQTVEGTREVESSLDEGRPELQVRIDRERASAVGLNAYTIASYLRTAIAGSTATTFKVDGEEYDVVVSLTKNERGIAGLSQLMIPTPLGTQVPLGELADLHVVEGPIVITREDQERVVNISAALSGRDLNSAVLEINEKIQAYPLPAGYSIEMGGEAEEMVNAFRDLVLALLLAVAFVYMIMASQFESLLQPFIIMFTVPLGFIGAVWALAIAGIHLSVPALLGLIVLAGIVVNNGIVLVDYVNTLRKRGHTAEEALMLAGPIRFRPIMMTALTTILALVPTAVSNGEGAELQAPLAVAVIGGLTVATFLTLIVVPVFYLSFEQLSRKRRNRRAQKAARRAVSTG</sequence>
<dbReference type="Proteomes" id="UP000657177">
    <property type="component" value="Unassembled WGS sequence"/>
</dbReference>
<dbReference type="GO" id="GO:0005886">
    <property type="term" value="C:plasma membrane"/>
    <property type="evidence" value="ECO:0007669"/>
    <property type="project" value="TreeGrafter"/>
</dbReference>
<organism evidence="3 4">
    <name type="scientific">Capillibacterium thermochitinicola</name>
    <dbReference type="NCBI Taxonomy" id="2699427"/>
    <lineage>
        <taxon>Bacteria</taxon>
        <taxon>Bacillati</taxon>
        <taxon>Bacillota</taxon>
        <taxon>Capillibacterium</taxon>
    </lineage>
</organism>
<dbReference type="RefSeq" id="WP_181338445.1">
    <property type="nucleotide sequence ID" value="NZ_JAAKDE010000001.1"/>
</dbReference>
<name>A0A8J6LL09_9FIRM</name>
<evidence type="ECO:0000313" key="4">
    <source>
        <dbReference type="Proteomes" id="UP000657177"/>
    </source>
</evidence>
<dbReference type="GO" id="GO:0042910">
    <property type="term" value="F:xenobiotic transmembrane transporter activity"/>
    <property type="evidence" value="ECO:0007669"/>
    <property type="project" value="TreeGrafter"/>
</dbReference>
<feature type="transmembrane region" description="Helical" evidence="1">
    <location>
        <begin position="385"/>
        <end position="410"/>
    </location>
</feature>
<dbReference type="PANTHER" id="PTHR32063">
    <property type="match status" value="1"/>
</dbReference>
<feature type="transmembrane region" description="Helical" evidence="1">
    <location>
        <begin position="956"/>
        <end position="975"/>
    </location>
</feature>
<proteinExistence type="predicted"/>
<feature type="transmembrane region" description="Helical" evidence="1">
    <location>
        <begin position="527"/>
        <end position="547"/>
    </location>
</feature>
<dbReference type="PRINTS" id="PR00702">
    <property type="entry name" value="ACRIFLAVINRP"/>
</dbReference>
<feature type="domain" description="SSD" evidence="2">
    <location>
        <begin position="339"/>
        <end position="487"/>
    </location>
</feature>
<feature type="transmembrane region" description="Helical" evidence="1">
    <location>
        <begin position="987"/>
        <end position="1013"/>
    </location>
</feature>
<feature type="transmembrane region" description="Helical" evidence="1">
    <location>
        <begin position="430"/>
        <end position="450"/>
    </location>
</feature>